<keyword evidence="1" id="KW-0732">Signal</keyword>
<gene>
    <name evidence="2" type="ORF">FPZ44_09775</name>
</gene>
<sequence>MKKMFASVLATTLLLSAAVPAFAQNSTQAAAPAVASVVKPESISTQSTYFFTKVSWRTVPGATSYEFFVYKNGSLLEWGTQGVGVNGQNRNVGTQEFSAYEVKINAIGPSGNLLASGSRTFVALTSSPSINIPL</sequence>
<feature type="signal peptide" evidence="1">
    <location>
        <begin position="1"/>
        <end position="23"/>
    </location>
</feature>
<evidence type="ECO:0000313" key="3">
    <source>
        <dbReference type="Proteomes" id="UP000318102"/>
    </source>
</evidence>
<keyword evidence="3" id="KW-1185">Reference proteome</keyword>
<dbReference type="RefSeq" id="WP_144989690.1">
    <property type="nucleotide sequence ID" value="NZ_VNJK01000001.1"/>
</dbReference>
<evidence type="ECO:0000256" key="1">
    <source>
        <dbReference type="SAM" id="SignalP"/>
    </source>
</evidence>
<reference evidence="2 3" key="1">
    <citation type="submission" date="2019-07" db="EMBL/GenBank/DDBJ databases">
        <authorList>
            <person name="Kim J."/>
        </authorList>
    </citation>
    <scope>NUCLEOTIDE SEQUENCE [LARGE SCALE GENOMIC DNA]</scope>
    <source>
        <strain evidence="2 3">N4</strain>
    </source>
</reference>
<name>A0A559J0B0_9BACL</name>
<accession>A0A559J0B0</accession>
<dbReference type="AlphaFoldDB" id="A0A559J0B0"/>
<dbReference type="OrthoDB" id="2625493at2"/>
<protein>
    <recommendedName>
        <fullName evidence="4">Fibronectin type III domain-containing protein</fullName>
    </recommendedName>
</protein>
<evidence type="ECO:0000313" key="2">
    <source>
        <dbReference type="EMBL" id="TVX93320.1"/>
    </source>
</evidence>
<proteinExistence type="predicted"/>
<dbReference type="EMBL" id="VNJK01000001">
    <property type="protein sequence ID" value="TVX93320.1"/>
    <property type="molecule type" value="Genomic_DNA"/>
</dbReference>
<evidence type="ECO:0008006" key="4">
    <source>
        <dbReference type="Google" id="ProtNLM"/>
    </source>
</evidence>
<organism evidence="2 3">
    <name type="scientific">Paenibacillus agilis</name>
    <dbReference type="NCBI Taxonomy" id="3020863"/>
    <lineage>
        <taxon>Bacteria</taxon>
        <taxon>Bacillati</taxon>
        <taxon>Bacillota</taxon>
        <taxon>Bacilli</taxon>
        <taxon>Bacillales</taxon>
        <taxon>Paenibacillaceae</taxon>
        <taxon>Paenibacillus</taxon>
    </lineage>
</organism>
<dbReference type="Proteomes" id="UP000318102">
    <property type="component" value="Unassembled WGS sequence"/>
</dbReference>
<comment type="caution">
    <text evidence="2">The sequence shown here is derived from an EMBL/GenBank/DDBJ whole genome shotgun (WGS) entry which is preliminary data.</text>
</comment>
<feature type="chain" id="PRO_5022062644" description="Fibronectin type III domain-containing protein" evidence="1">
    <location>
        <begin position="24"/>
        <end position="134"/>
    </location>
</feature>